<organism evidence="7 8">
    <name type="scientific">Streptomyces rhizosphaericus</name>
    <dbReference type="NCBI Taxonomy" id="114699"/>
    <lineage>
        <taxon>Bacteria</taxon>
        <taxon>Bacillati</taxon>
        <taxon>Actinomycetota</taxon>
        <taxon>Actinomycetes</taxon>
        <taxon>Kitasatosporales</taxon>
        <taxon>Streptomycetaceae</taxon>
        <taxon>Streptomyces</taxon>
        <taxon>Streptomyces violaceusniger group</taxon>
    </lineage>
</organism>
<keyword evidence="4 6" id="KW-1133">Transmembrane helix</keyword>
<dbReference type="Proteomes" id="UP000476310">
    <property type="component" value="Unassembled WGS sequence"/>
</dbReference>
<evidence type="ECO:0000256" key="5">
    <source>
        <dbReference type="ARBA" id="ARBA00023136"/>
    </source>
</evidence>
<evidence type="ECO:0000256" key="4">
    <source>
        <dbReference type="ARBA" id="ARBA00022989"/>
    </source>
</evidence>
<feature type="transmembrane region" description="Helical" evidence="6">
    <location>
        <begin position="303"/>
        <end position="328"/>
    </location>
</feature>
<evidence type="ECO:0000256" key="2">
    <source>
        <dbReference type="ARBA" id="ARBA00022448"/>
    </source>
</evidence>
<evidence type="ECO:0000313" key="7">
    <source>
        <dbReference type="EMBL" id="NEW77371.1"/>
    </source>
</evidence>
<reference evidence="7" key="1">
    <citation type="submission" date="2020-02" db="EMBL/GenBank/DDBJ databases">
        <title>A new Streptomyces sp. for controlling soil-borne diseases.</title>
        <authorList>
            <person name="Li X."/>
            <person name="Tian Y."/>
            <person name="Gao K."/>
        </authorList>
    </citation>
    <scope>NUCLEOTIDE SEQUENCE [LARGE SCALE GENOMIC DNA]</scope>
    <source>
        <strain evidence="7">0250</strain>
    </source>
</reference>
<feature type="transmembrane region" description="Helical" evidence="6">
    <location>
        <begin position="62"/>
        <end position="83"/>
    </location>
</feature>
<dbReference type="PANTHER" id="PTHR45649:SF26">
    <property type="entry name" value="OS04G0435100 PROTEIN"/>
    <property type="match status" value="1"/>
</dbReference>
<feature type="transmembrane region" description="Helical" evidence="6">
    <location>
        <begin position="419"/>
        <end position="440"/>
    </location>
</feature>
<gene>
    <name evidence="7" type="ORF">G4H13_45410</name>
</gene>
<dbReference type="Gene3D" id="1.20.1740.10">
    <property type="entry name" value="Amino acid/polyamine transporter I"/>
    <property type="match status" value="1"/>
</dbReference>
<evidence type="ECO:0000256" key="6">
    <source>
        <dbReference type="SAM" id="Phobius"/>
    </source>
</evidence>
<name>A0A6G4AXV1_9ACTN</name>
<feature type="transmembrane region" description="Helical" evidence="6">
    <location>
        <begin position="210"/>
        <end position="229"/>
    </location>
</feature>
<proteinExistence type="predicted"/>
<feature type="transmembrane region" description="Helical" evidence="6">
    <location>
        <begin position="178"/>
        <end position="195"/>
    </location>
</feature>
<dbReference type="InterPro" id="IPR002293">
    <property type="entry name" value="AA/rel_permease1"/>
</dbReference>
<sequence>MVDMHSRVDDDEGLKHLGYSQVLRRSLGGFNSFVVSFALMSVTTGIVLTYPVGLGSTGPRFVFWWPIVALGTFFIALTFANLGSRIPVTGYAYQWTSRLVNNDIGWFVGWIALVGWLASTASIAYGTSAWVLSLLNISQTTPHVAAGATLIMLSYVILNVAGIKVLSWISRIASPIEVLSSVVLSIILVFVWIFSKDYNSISILTSNGNSGAFTLGGFSVAALTSLWTLQSFEAASEFAEETVDVRRVMPRTIIRTWATGVFTGALLMLGLTLVLPNIPDTLGADVPVLYIVKHALGEAIGPVAWAVILIAVYSCGVATMGAGTRLTFAMARDNTLPFSKALRQIHPRLGSPVVPSIVIGVLASAICYSAKALQVLSGVAALAWYVVYLAATLAALWAYRTKRIARFETGEPAFDLGRWATPAAWIGLVWVLIAMALLTLPEGERVNAAYTGIALGVGLVWYVFRLRALFARREAGPPVVG</sequence>
<keyword evidence="3 6" id="KW-0812">Transmembrane</keyword>
<dbReference type="PANTHER" id="PTHR45649">
    <property type="entry name" value="AMINO-ACID PERMEASE BAT1"/>
    <property type="match status" value="1"/>
</dbReference>
<comment type="subcellular location">
    <subcellularLocation>
        <location evidence="1">Membrane</location>
        <topology evidence="1">Multi-pass membrane protein</topology>
    </subcellularLocation>
</comment>
<evidence type="ECO:0000256" key="3">
    <source>
        <dbReference type="ARBA" id="ARBA00022692"/>
    </source>
</evidence>
<dbReference type="RefSeq" id="WP_164436712.1">
    <property type="nucleotide sequence ID" value="NZ_JAAIKT010000115.1"/>
</dbReference>
<feature type="transmembrane region" description="Helical" evidence="6">
    <location>
        <begin position="104"/>
        <end position="125"/>
    </location>
</feature>
<evidence type="ECO:0000256" key="1">
    <source>
        <dbReference type="ARBA" id="ARBA00004141"/>
    </source>
</evidence>
<dbReference type="Pfam" id="PF13520">
    <property type="entry name" value="AA_permease_2"/>
    <property type="match status" value="1"/>
</dbReference>
<feature type="transmembrane region" description="Helical" evidence="6">
    <location>
        <begin position="30"/>
        <end position="50"/>
    </location>
</feature>
<keyword evidence="8" id="KW-1185">Reference proteome</keyword>
<dbReference type="PIRSF" id="PIRSF006060">
    <property type="entry name" value="AA_transporter"/>
    <property type="match status" value="1"/>
</dbReference>
<feature type="transmembrane region" description="Helical" evidence="6">
    <location>
        <begin position="256"/>
        <end position="275"/>
    </location>
</feature>
<keyword evidence="5 6" id="KW-0472">Membrane</keyword>
<dbReference type="AlphaFoldDB" id="A0A6G4AXV1"/>
<protein>
    <submittedName>
        <fullName evidence="7">Amino acid permease</fullName>
    </submittedName>
</protein>
<dbReference type="GO" id="GO:0016020">
    <property type="term" value="C:membrane"/>
    <property type="evidence" value="ECO:0007669"/>
    <property type="project" value="UniProtKB-SubCell"/>
</dbReference>
<keyword evidence="2" id="KW-0813">Transport</keyword>
<feature type="transmembrane region" description="Helical" evidence="6">
    <location>
        <begin position="145"/>
        <end position="166"/>
    </location>
</feature>
<accession>A0A6G4AXV1</accession>
<evidence type="ECO:0000313" key="8">
    <source>
        <dbReference type="Proteomes" id="UP000476310"/>
    </source>
</evidence>
<comment type="caution">
    <text evidence="7">The sequence shown here is derived from an EMBL/GenBank/DDBJ whole genome shotgun (WGS) entry which is preliminary data.</text>
</comment>
<dbReference type="EMBL" id="JAAIKT010000115">
    <property type="protein sequence ID" value="NEW77371.1"/>
    <property type="molecule type" value="Genomic_DNA"/>
</dbReference>
<feature type="transmembrane region" description="Helical" evidence="6">
    <location>
        <begin position="349"/>
        <end position="373"/>
    </location>
</feature>
<feature type="transmembrane region" description="Helical" evidence="6">
    <location>
        <begin position="379"/>
        <end position="399"/>
    </location>
</feature>
<dbReference type="GO" id="GO:0022857">
    <property type="term" value="F:transmembrane transporter activity"/>
    <property type="evidence" value="ECO:0007669"/>
    <property type="project" value="InterPro"/>
</dbReference>
<feature type="transmembrane region" description="Helical" evidence="6">
    <location>
        <begin position="446"/>
        <end position="464"/>
    </location>
</feature>